<dbReference type="Proteomes" id="UP000706151">
    <property type="component" value="Unassembled WGS sequence"/>
</dbReference>
<evidence type="ECO:0000256" key="1">
    <source>
        <dbReference type="ARBA" id="ARBA00008918"/>
    </source>
</evidence>
<comment type="caution">
    <text evidence="3">The sequence shown here is derived from an EMBL/GenBank/DDBJ whole genome shotgun (WGS) entry which is preliminary data.</text>
</comment>
<dbReference type="EMBL" id="JADJOT010000012">
    <property type="protein sequence ID" value="MBK7956475.1"/>
    <property type="molecule type" value="Genomic_DNA"/>
</dbReference>
<evidence type="ECO:0000259" key="2">
    <source>
        <dbReference type="Pfam" id="PF03364"/>
    </source>
</evidence>
<evidence type="ECO:0000313" key="3">
    <source>
        <dbReference type="EMBL" id="MBK7956475.1"/>
    </source>
</evidence>
<dbReference type="Gene3D" id="3.30.530.20">
    <property type="match status" value="1"/>
</dbReference>
<dbReference type="PANTHER" id="PTHR34060:SF1">
    <property type="entry name" value="POLYKETIDE CYCLASE _ DEHYDRASE AND LIPID TRANSPORT PROTEIN"/>
    <property type="match status" value="1"/>
</dbReference>
<dbReference type="Pfam" id="PF03364">
    <property type="entry name" value="Polyketide_cyc"/>
    <property type="match status" value="1"/>
</dbReference>
<dbReference type="InterPro" id="IPR023393">
    <property type="entry name" value="START-like_dom_sf"/>
</dbReference>
<evidence type="ECO:0000313" key="4">
    <source>
        <dbReference type="Proteomes" id="UP000706151"/>
    </source>
</evidence>
<proteinExistence type="inferred from homology"/>
<comment type="similarity">
    <text evidence="1">Belongs to the ribosome association toxin RatA family.</text>
</comment>
<sequence length="221" mass="24523">MFSRILCAHDLSLAGDCRRHALAGLLALAISFGAVAQTGALAQVEVTRTGETYRVRASAQLAADQRLVWETLTDYERLREFVPGVTRARVLTRAGNQLSIEQVGVFSVFFFDLPVKLRLAVEHTPYTTVLARLAAGSMDANESTLRSFSGRYTLTPVRLPPLRSVRLDYDAQFELAAPLPPLIGSLFAVSAVRQTMREQFEAMLREIERRQARLAIAEDSK</sequence>
<dbReference type="InterPro" id="IPR005031">
    <property type="entry name" value="COQ10_START"/>
</dbReference>
<gene>
    <name evidence="3" type="ORF">IPK02_22455</name>
</gene>
<reference evidence="3 4" key="1">
    <citation type="submission" date="2020-10" db="EMBL/GenBank/DDBJ databases">
        <title>Connecting structure to function with the recovery of over 1000 high-quality activated sludge metagenome-assembled genomes encoding full-length rRNA genes using long-read sequencing.</title>
        <authorList>
            <person name="Singleton C.M."/>
            <person name="Petriglieri F."/>
            <person name="Kristensen J.M."/>
            <person name="Kirkegaard R.H."/>
            <person name="Michaelsen T.Y."/>
            <person name="Andersen M.H."/>
            <person name="Karst S.M."/>
            <person name="Dueholm M.S."/>
            <person name="Nielsen P.H."/>
            <person name="Albertsen M."/>
        </authorList>
    </citation>
    <scope>NUCLEOTIDE SEQUENCE [LARGE SCALE GENOMIC DNA]</scope>
    <source>
        <strain evidence="3">Fred_18-Q3-R57-64_BAT3C.720</strain>
    </source>
</reference>
<name>A0A935TBA8_9PROT</name>
<dbReference type="PANTHER" id="PTHR34060">
    <property type="entry name" value="POLYKETIDE CYCLASE / DEHYDRASE AND LIPID TRANSPORT PROTEIN"/>
    <property type="match status" value="1"/>
</dbReference>
<accession>A0A935TBA8</accession>
<feature type="domain" description="Coenzyme Q-binding protein COQ10 START" evidence="2">
    <location>
        <begin position="62"/>
        <end position="194"/>
    </location>
</feature>
<protein>
    <submittedName>
        <fullName evidence="3">SRPBCC family protein</fullName>
    </submittedName>
</protein>
<organism evidence="3 4">
    <name type="scientific">Candidatus Accumulibacter affinis</name>
    <dbReference type="NCBI Taxonomy" id="2954384"/>
    <lineage>
        <taxon>Bacteria</taxon>
        <taxon>Pseudomonadati</taxon>
        <taxon>Pseudomonadota</taxon>
        <taxon>Betaproteobacteria</taxon>
        <taxon>Candidatus Accumulibacter</taxon>
    </lineage>
</organism>
<dbReference type="SUPFAM" id="SSF55961">
    <property type="entry name" value="Bet v1-like"/>
    <property type="match status" value="1"/>
</dbReference>
<dbReference type="AlphaFoldDB" id="A0A935TBA8"/>